<dbReference type="PANTHER" id="PTHR40036:SF1">
    <property type="entry name" value="MACROCIN O-METHYLTRANSFERASE"/>
    <property type="match status" value="1"/>
</dbReference>
<sequence>MNAFLVAALAWPFTFSSQTTSPPFDVKEAVQTPDFERRVANAPLSTTILARPLGDVRASFFQRIVSYLHDAHIHGDYVETGVQRGFSAVASGGALACRNMLRPKGHARMWLYDSWEGFPASTVEDGEYGPTVTDRLTNRASFKRADPGRTFEMFAGKGYSPEAVRQKLQNAGVATEDAVVFRKGWFNDTFKQVRPKRVAFLHIDSDIYQSVYDTLVAFYDLVEPGGVVLFDDFGHFEGARRAFYKFLVWERREMPLLERHGYTEAFFIKGKQHNRPPQGSQASNPFSVDNWSSKQKCQEV</sequence>
<keyword evidence="2" id="KW-0732">Signal</keyword>
<dbReference type="AlphaFoldDB" id="A0A6U7EL59"/>
<evidence type="ECO:0000313" key="4">
    <source>
        <dbReference type="EMBL" id="CAD9447883.1"/>
    </source>
</evidence>
<dbReference type="EMBL" id="HBGU01027596">
    <property type="protein sequence ID" value="CAD9447880.1"/>
    <property type="molecule type" value="Transcribed_RNA"/>
</dbReference>
<evidence type="ECO:0000256" key="1">
    <source>
        <dbReference type="SAM" id="MobiDB-lite"/>
    </source>
</evidence>
<dbReference type="InterPro" id="IPR029063">
    <property type="entry name" value="SAM-dependent_MTases_sf"/>
</dbReference>
<feature type="region of interest" description="Disordered" evidence="1">
    <location>
        <begin position="272"/>
        <end position="300"/>
    </location>
</feature>
<name>A0A6U7EL59_9EUKA</name>
<protein>
    <recommendedName>
        <fullName evidence="5">Macrocin O-methyltransferase</fullName>
    </recommendedName>
</protein>
<feature type="chain" id="PRO_5036394062" description="Macrocin O-methyltransferase" evidence="2">
    <location>
        <begin position="17"/>
        <end position="300"/>
    </location>
</feature>
<dbReference type="SUPFAM" id="SSF53335">
    <property type="entry name" value="S-adenosyl-L-methionine-dependent methyltransferases"/>
    <property type="match status" value="1"/>
</dbReference>
<gene>
    <name evidence="3" type="ORF">CBRE1094_LOCUS14999</name>
    <name evidence="4" type="ORF">CBRE1094_LOCUS15000</name>
</gene>
<feature type="signal peptide" evidence="2">
    <location>
        <begin position="1"/>
        <end position="16"/>
    </location>
</feature>
<evidence type="ECO:0000313" key="3">
    <source>
        <dbReference type="EMBL" id="CAD9447880.1"/>
    </source>
</evidence>
<dbReference type="EMBL" id="HBGU01027597">
    <property type="protein sequence ID" value="CAD9447883.1"/>
    <property type="molecule type" value="Transcribed_RNA"/>
</dbReference>
<accession>A0A6U7EL59</accession>
<dbReference type="InterPro" id="IPR008884">
    <property type="entry name" value="TylF_MeTrfase"/>
</dbReference>
<proteinExistence type="predicted"/>
<evidence type="ECO:0000256" key="2">
    <source>
        <dbReference type="SAM" id="SignalP"/>
    </source>
</evidence>
<feature type="compositionally biased region" description="Polar residues" evidence="1">
    <location>
        <begin position="275"/>
        <end position="300"/>
    </location>
</feature>
<evidence type="ECO:0008006" key="5">
    <source>
        <dbReference type="Google" id="ProtNLM"/>
    </source>
</evidence>
<dbReference type="PANTHER" id="PTHR40036">
    <property type="entry name" value="MACROCIN O-METHYLTRANSFERASE"/>
    <property type="match status" value="1"/>
</dbReference>
<dbReference type="Gene3D" id="3.40.50.150">
    <property type="entry name" value="Vaccinia Virus protein VP39"/>
    <property type="match status" value="1"/>
</dbReference>
<organism evidence="3">
    <name type="scientific">Haptolina brevifila</name>
    <dbReference type="NCBI Taxonomy" id="156173"/>
    <lineage>
        <taxon>Eukaryota</taxon>
        <taxon>Haptista</taxon>
        <taxon>Haptophyta</taxon>
        <taxon>Prymnesiophyceae</taxon>
        <taxon>Prymnesiales</taxon>
        <taxon>Prymnesiaceae</taxon>
        <taxon>Haptolina</taxon>
    </lineage>
</organism>
<reference evidence="3" key="1">
    <citation type="submission" date="2021-01" db="EMBL/GenBank/DDBJ databases">
        <authorList>
            <person name="Corre E."/>
            <person name="Pelletier E."/>
            <person name="Niang G."/>
            <person name="Scheremetjew M."/>
            <person name="Finn R."/>
            <person name="Kale V."/>
            <person name="Holt S."/>
            <person name="Cochrane G."/>
            <person name="Meng A."/>
            <person name="Brown T."/>
            <person name="Cohen L."/>
        </authorList>
    </citation>
    <scope>NUCLEOTIDE SEQUENCE</scope>
    <source>
        <strain evidence="3">UTEX LB 985</strain>
    </source>
</reference>
<dbReference type="Pfam" id="PF05711">
    <property type="entry name" value="TylF"/>
    <property type="match status" value="1"/>
</dbReference>